<evidence type="ECO:0000256" key="1">
    <source>
        <dbReference type="ARBA" id="ARBA00022801"/>
    </source>
</evidence>
<dbReference type="InterPro" id="IPR051058">
    <property type="entry name" value="GDSL_Est/Lipase"/>
</dbReference>
<proteinExistence type="predicted"/>
<reference evidence="2" key="1">
    <citation type="submission" date="2022-09" db="EMBL/GenBank/DDBJ databases">
        <title>Fusarium specimens isolated from Avocado Roots.</title>
        <authorList>
            <person name="Stajich J."/>
            <person name="Roper C."/>
            <person name="Heimlech-Rivalta G."/>
        </authorList>
    </citation>
    <scope>NUCLEOTIDE SEQUENCE</scope>
    <source>
        <strain evidence="2">CF00136</strain>
    </source>
</reference>
<keyword evidence="1" id="KW-0378">Hydrolase</keyword>
<dbReference type="EMBL" id="JAOQAZ010000061">
    <property type="protein sequence ID" value="KAJ4243207.1"/>
    <property type="molecule type" value="Genomic_DNA"/>
</dbReference>
<keyword evidence="3" id="KW-1185">Reference proteome</keyword>
<dbReference type="InterPro" id="IPR036514">
    <property type="entry name" value="SGNH_hydro_sf"/>
</dbReference>
<dbReference type="OrthoDB" id="1600564at2759"/>
<dbReference type="PANTHER" id="PTHR45648">
    <property type="entry name" value="GDSL LIPASE/ACYLHYDROLASE FAMILY PROTEIN (AFU_ORTHOLOGUE AFUA_4G14700)"/>
    <property type="match status" value="1"/>
</dbReference>
<gene>
    <name evidence="2" type="ORF">NW762_014843</name>
</gene>
<dbReference type="Gene3D" id="3.40.50.1110">
    <property type="entry name" value="SGNH hydrolase"/>
    <property type="match status" value="1"/>
</dbReference>
<dbReference type="Proteomes" id="UP001152049">
    <property type="component" value="Unassembled WGS sequence"/>
</dbReference>
<comment type="caution">
    <text evidence="2">The sequence shown here is derived from an EMBL/GenBank/DDBJ whole genome shotgun (WGS) entry which is preliminary data.</text>
</comment>
<protein>
    <submittedName>
        <fullName evidence="2">Uncharacterized protein</fullName>
    </submittedName>
</protein>
<dbReference type="AlphaFoldDB" id="A0A9W8V7E9"/>
<dbReference type="SUPFAM" id="SSF52266">
    <property type="entry name" value="SGNH hydrolase"/>
    <property type="match status" value="1"/>
</dbReference>
<dbReference type="Pfam" id="PF00657">
    <property type="entry name" value="Lipase_GDSL"/>
    <property type="match status" value="1"/>
</dbReference>
<organism evidence="2 3">
    <name type="scientific">Fusarium torreyae</name>
    <dbReference type="NCBI Taxonomy" id="1237075"/>
    <lineage>
        <taxon>Eukaryota</taxon>
        <taxon>Fungi</taxon>
        <taxon>Dikarya</taxon>
        <taxon>Ascomycota</taxon>
        <taxon>Pezizomycotina</taxon>
        <taxon>Sordariomycetes</taxon>
        <taxon>Hypocreomycetidae</taxon>
        <taxon>Hypocreales</taxon>
        <taxon>Nectriaceae</taxon>
        <taxon>Fusarium</taxon>
    </lineage>
</organism>
<evidence type="ECO:0000313" key="2">
    <source>
        <dbReference type="EMBL" id="KAJ4243207.1"/>
    </source>
</evidence>
<name>A0A9W8V7E9_9HYPO</name>
<dbReference type="PANTHER" id="PTHR45648:SF22">
    <property type="entry name" value="GDSL LIPASE_ACYLHYDROLASE FAMILY PROTEIN (AFU_ORTHOLOGUE AFUA_4G14700)"/>
    <property type="match status" value="1"/>
</dbReference>
<sequence length="232" mass="25974">MAVGGAVTDKDIVTTGPNDVDTQIHEKFKAYSSQQPGFFPSRDTLYAVFIGINDIYRTIDDTDQEDTIIAIIARIRELTLDLYNMGARQFLFVSTPPQSLFPNNRPKSIVPQLNAASKSWNTKLYDLVKELDHKLARSTFFFFDVVPLITAVTEDPSQFPETALYKSNEFCADYKAGTSVPDFKSDACVYNALEYMYIDGAHPTQGFHQLLAKKISEQLAAGKSVNQAQHEL</sequence>
<accession>A0A9W8V7E9</accession>
<evidence type="ECO:0000313" key="3">
    <source>
        <dbReference type="Proteomes" id="UP001152049"/>
    </source>
</evidence>
<dbReference type="GO" id="GO:0016788">
    <property type="term" value="F:hydrolase activity, acting on ester bonds"/>
    <property type="evidence" value="ECO:0007669"/>
    <property type="project" value="InterPro"/>
</dbReference>
<dbReference type="InterPro" id="IPR001087">
    <property type="entry name" value="GDSL"/>
</dbReference>